<evidence type="ECO:0000313" key="2">
    <source>
        <dbReference type="Proteomes" id="UP000324800"/>
    </source>
</evidence>
<accession>A0A5J4TFI5</accession>
<dbReference type="EMBL" id="SNRW01031708">
    <property type="protein sequence ID" value="KAA6357246.1"/>
    <property type="molecule type" value="Genomic_DNA"/>
</dbReference>
<dbReference type="InterPro" id="IPR016024">
    <property type="entry name" value="ARM-type_fold"/>
</dbReference>
<evidence type="ECO:0000313" key="1">
    <source>
        <dbReference type="EMBL" id="KAA6357246.1"/>
    </source>
</evidence>
<dbReference type="Proteomes" id="UP000324800">
    <property type="component" value="Unassembled WGS sequence"/>
</dbReference>
<name>A0A5J4TFI5_9EUKA</name>
<dbReference type="SUPFAM" id="SSF48371">
    <property type="entry name" value="ARM repeat"/>
    <property type="match status" value="1"/>
</dbReference>
<reference evidence="1 2" key="1">
    <citation type="submission" date="2019-03" db="EMBL/GenBank/DDBJ databases">
        <title>Single cell metagenomics reveals metabolic interactions within the superorganism composed of flagellate Streblomastix strix and complex community of Bacteroidetes bacteria on its surface.</title>
        <authorList>
            <person name="Treitli S.C."/>
            <person name="Kolisko M."/>
            <person name="Husnik F."/>
            <person name="Keeling P."/>
            <person name="Hampl V."/>
        </authorList>
    </citation>
    <scope>NUCLEOTIDE SEQUENCE [LARGE SCALE GENOMIC DNA]</scope>
    <source>
        <strain evidence="1">ST1C</strain>
    </source>
</reference>
<comment type="caution">
    <text evidence="1">The sequence shown here is derived from an EMBL/GenBank/DDBJ whole genome shotgun (WGS) entry which is preliminary data.</text>
</comment>
<sequence>LFANLCDNEELQLLVSKKPYAHLFRLLNHTSNKFIFRVINVIFTLLMYGTKTTITVSPHPHFAVIQEFKGIDQLYKLFKIIEAEKLLKVKVGICLCLLFRAQEVPKKLSVKIFPILKALSQDPDKSNQIFAKNVLNGLAKNQVNKAEIEKGGFKIPK</sequence>
<protein>
    <submittedName>
        <fullName evidence="1">Uncharacterized protein</fullName>
    </submittedName>
</protein>
<feature type="non-terminal residue" evidence="1">
    <location>
        <position position="1"/>
    </location>
</feature>
<organism evidence="1 2">
    <name type="scientific">Streblomastix strix</name>
    <dbReference type="NCBI Taxonomy" id="222440"/>
    <lineage>
        <taxon>Eukaryota</taxon>
        <taxon>Metamonada</taxon>
        <taxon>Preaxostyla</taxon>
        <taxon>Oxymonadida</taxon>
        <taxon>Streblomastigidae</taxon>
        <taxon>Streblomastix</taxon>
    </lineage>
</organism>
<proteinExistence type="predicted"/>
<dbReference type="AlphaFoldDB" id="A0A5J4TFI5"/>
<gene>
    <name evidence="1" type="ORF">EZS28_047227</name>
</gene>